<dbReference type="FunFam" id="3.40.50.920:FF:000003">
    <property type="entry name" value="Transketolase"/>
    <property type="match status" value="1"/>
</dbReference>
<dbReference type="InterPro" id="IPR055152">
    <property type="entry name" value="Transketolase-like_C_2"/>
</dbReference>
<keyword evidence="8 15" id="KW-0460">Magnesium</keyword>
<dbReference type="InterPro" id="IPR049557">
    <property type="entry name" value="Transketolase_CS"/>
</dbReference>
<dbReference type="GO" id="GO:0009052">
    <property type="term" value="P:pentose-phosphate shunt, non-oxidative branch"/>
    <property type="evidence" value="ECO:0007669"/>
    <property type="project" value="UniProtKB-ARBA"/>
</dbReference>
<evidence type="ECO:0000256" key="13">
    <source>
        <dbReference type="PIRSR" id="PIRSR605478-2"/>
    </source>
</evidence>
<dbReference type="InterPro" id="IPR033247">
    <property type="entry name" value="Transketolase_fam"/>
</dbReference>
<sequence length="666" mass="72248">MPTRRQCANAIRVLSIDAIEQAQSGHPGAPLGMADMAEALWRHMLKHNPANPAWVDRDRFVLSNGHASMLLYAALHLTGYDLSVEDITHFRQWNSRTPGHPERGVCPGVEMTTGPLGQGIASAVGMALAERLLAARFNTQRHTVVDHRTYVFCGDGCLMEGISHEACALAGVWKLGKLIALYDANGISIDGAIDAWCNEDVGARFAAYHWQVIGPVDGHNAAALDEALARARADASRPSLIICRTHIGFNSPKVDSAACHGAPLGKKAVAETRKALGWEHAPFVIPDDVYAAWDARSTGRNAESAWNTAFEAYRQEHPELAVEFLRRQRGDLPVNWPDIVQTLLQDVQDARESVATRTASRHVLDHLTSCLPELIGGSADLTGSVCTFAQGSENFNAETYTGNHISYGVREFGMSAVMNGLALHGAFIPYAGTFLSFADQAKNALRLAALMGIRVVWVLTHDSIGVGEDGPTHQPIEQLAMLRATPNFLLWRPCDALETAVAWKCAMESRAKPVCLALSRQKVPFFERTAAQVEAVARGGYVLRECDGIPPDLLLLATGSEVHLAVRAAEKLAESGCRARIVSMPCAELFDAQDSAYRESVLPTRVRARLAVEAAAPDYWRKYVGLDGTVVGMPHFGASAPAKDLYARFGLTVDNLVAEALRLLNT</sequence>
<feature type="binding site" evidence="13">
    <location>
        <position position="469"/>
    </location>
    <ligand>
        <name>substrate</name>
    </ligand>
</feature>
<feature type="binding site" evidence="15">
    <location>
        <position position="155"/>
    </location>
    <ligand>
        <name>Mg(2+)</name>
        <dbReference type="ChEBI" id="CHEBI:18420"/>
    </ligand>
</feature>
<dbReference type="EC" id="2.2.1.1" evidence="5 11"/>
<evidence type="ECO:0000259" key="18">
    <source>
        <dbReference type="SMART" id="SM00861"/>
    </source>
</evidence>
<evidence type="ECO:0000256" key="6">
    <source>
        <dbReference type="ARBA" id="ARBA00022679"/>
    </source>
</evidence>
<comment type="subunit">
    <text evidence="4 17">Homodimer.</text>
</comment>
<evidence type="ECO:0000313" key="19">
    <source>
        <dbReference type="EMBL" id="GFH63219.1"/>
    </source>
</evidence>
<comment type="caution">
    <text evidence="19">The sequence shown here is derived from an EMBL/GenBank/DDBJ whole genome shotgun (WGS) entry which is preliminary data.</text>
</comment>
<dbReference type="SMART" id="SM00861">
    <property type="entry name" value="Transket_pyr"/>
    <property type="match status" value="1"/>
</dbReference>
<name>A0A6L2R6R3_9BACT</name>
<dbReference type="AlphaFoldDB" id="A0A6L2R6R3"/>
<dbReference type="InterPro" id="IPR005475">
    <property type="entry name" value="Transketolase-like_Pyr-bd"/>
</dbReference>
<comment type="cofactor">
    <cofactor evidence="17">
        <name>Mg(2+)</name>
        <dbReference type="ChEBI" id="CHEBI:18420"/>
    </cofactor>
    <cofactor evidence="17">
        <name>Ca(2+)</name>
        <dbReference type="ChEBI" id="CHEBI:29108"/>
    </cofactor>
    <cofactor evidence="17">
        <name>Mn(2+)</name>
        <dbReference type="ChEBI" id="CHEBI:29035"/>
    </cofactor>
    <cofactor evidence="17">
        <name>Co(2+)</name>
        <dbReference type="ChEBI" id="CHEBI:48828"/>
    </cofactor>
    <text evidence="17">Binds 1 Mg(2+) ion per subunit. Can also utilize other divalent metal cations, such as Ca(2+), Mn(2+) and Co(2+).</text>
</comment>
<dbReference type="InterPro" id="IPR005474">
    <property type="entry name" value="Transketolase_N"/>
</dbReference>
<dbReference type="FunFam" id="3.40.50.970:FF:000004">
    <property type="entry name" value="Transketolase"/>
    <property type="match status" value="1"/>
</dbReference>
<evidence type="ECO:0000256" key="4">
    <source>
        <dbReference type="ARBA" id="ARBA00011738"/>
    </source>
</evidence>
<feature type="binding site" evidence="14">
    <location>
        <position position="66"/>
    </location>
    <ligand>
        <name>thiamine diphosphate</name>
        <dbReference type="ChEBI" id="CHEBI:58937"/>
    </ligand>
</feature>
<organism evidence="19 20">
    <name type="scientific">Candidatus Desulfovibrio kirbyi</name>
    <dbReference type="NCBI Taxonomy" id="2696086"/>
    <lineage>
        <taxon>Bacteria</taxon>
        <taxon>Pseudomonadati</taxon>
        <taxon>Thermodesulfobacteriota</taxon>
        <taxon>Desulfovibrionia</taxon>
        <taxon>Desulfovibrionales</taxon>
        <taxon>Desulfovibrionaceae</taxon>
        <taxon>Desulfovibrio</taxon>
    </lineage>
</organism>
<dbReference type="Pfam" id="PF00456">
    <property type="entry name" value="Transketolase_N"/>
    <property type="match status" value="1"/>
</dbReference>
<feature type="binding site" evidence="13">
    <location>
        <position position="461"/>
    </location>
    <ligand>
        <name>substrate</name>
    </ligand>
</feature>
<dbReference type="CDD" id="cd07033">
    <property type="entry name" value="TPP_PYR_DXS_TK_like"/>
    <property type="match status" value="1"/>
</dbReference>
<evidence type="ECO:0000256" key="5">
    <source>
        <dbReference type="ARBA" id="ARBA00013152"/>
    </source>
</evidence>
<dbReference type="EMBL" id="BLLL01000011">
    <property type="protein sequence ID" value="GFH63219.1"/>
    <property type="molecule type" value="Genomic_DNA"/>
</dbReference>
<dbReference type="NCBIfam" id="TIGR00232">
    <property type="entry name" value="tktlase_bact"/>
    <property type="match status" value="1"/>
</dbReference>
<evidence type="ECO:0000256" key="9">
    <source>
        <dbReference type="ARBA" id="ARBA00023052"/>
    </source>
</evidence>
<dbReference type="PANTHER" id="PTHR43522:SF2">
    <property type="entry name" value="TRANSKETOLASE 1-RELATED"/>
    <property type="match status" value="1"/>
</dbReference>
<gene>
    <name evidence="19" type="primary">tkt</name>
    <name evidence="19" type="ORF">ZNDK_0990</name>
</gene>
<evidence type="ECO:0000256" key="14">
    <source>
        <dbReference type="PIRSR" id="PIRSR605478-3"/>
    </source>
</evidence>
<dbReference type="FunFam" id="3.40.50.970:FF:000003">
    <property type="entry name" value="Transketolase"/>
    <property type="match status" value="1"/>
</dbReference>
<feature type="binding site" evidence="15">
    <location>
        <position position="187"/>
    </location>
    <ligand>
        <name>Mg(2+)</name>
        <dbReference type="ChEBI" id="CHEBI:18420"/>
    </ligand>
</feature>
<keyword evidence="17" id="KW-0106">Calcium</keyword>
<feature type="binding site" evidence="13">
    <location>
        <position position="357"/>
    </location>
    <ligand>
        <name>substrate</name>
    </ligand>
</feature>
<feature type="site" description="Important for catalytic activity" evidence="16">
    <location>
        <position position="26"/>
    </location>
</feature>
<keyword evidence="9 14" id="KW-0786">Thiamine pyrophosphate</keyword>
<dbReference type="CDD" id="cd02012">
    <property type="entry name" value="TPP_TK"/>
    <property type="match status" value="1"/>
</dbReference>
<evidence type="ECO:0000256" key="16">
    <source>
        <dbReference type="PIRSR" id="PIRSR605478-5"/>
    </source>
</evidence>
<evidence type="ECO:0000256" key="7">
    <source>
        <dbReference type="ARBA" id="ARBA00022723"/>
    </source>
</evidence>
<evidence type="ECO:0000256" key="15">
    <source>
        <dbReference type="PIRSR" id="PIRSR605478-4"/>
    </source>
</evidence>
<evidence type="ECO:0000256" key="8">
    <source>
        <dbReference type="ARBA" id="ARBA00022842"/>
    </source>
</evidence>
<feature type="binding site" evidence="13">
    <location>
        <position position="260"/>
    </location>
    <ligand>
        <name>substrate</name>
    </ligand>
</feature>
<dbReference type="SUPFAM" id="SSF52922">
    <property type="entry name" value="TK C-terminal domain-like"/>
    <property type="match status" value="1"/>
</dbReference>
<dbReference type="PROSITE" id="PS00801">
    <property type="entry name" value="TRANSKETOLASE_1"/>
    <property type="match status" value="1"/>
</dbReference>
<comment type="cofactor">
    <cofactor evidence="1">
        <name>Ca(2+)</name>
        <dbReference type="ChEBI" id="CHEBI:29108"/>
    </cofactor>
</comment>
<dbReference type="Proteomes" id="UP000505077">
    <property type="component" value="Unassembled WGS sequence"/>
</dbReference>
<feature type="binding site" evidence="14">
    <location>
        <position position="185"/>
    </location>
    <ligand>
        <name>thiamine diphosphate</name>
        <dbReference type="ChEBI" id="CHEBI:58937"/>
    </ligand>
</feature>
<reference evidence="19 20" key="1">
    <citation type="journal article" date="2020" name="ISME J.">
        <title>Parallel Reductive Genome Evolution in Desulfovibrio Ectosymbionts Independently Acquired by Trichonympha Protists in the Termite Gut.</title>
        <authorList>
            <person name="Takeuchi M."/>
            <person name="Kuwahara H."/>
            <person name="Murakami T."/>
            <person name="Takahashi K."/>
            <person name="Kajitani R."/>
            <person name="Toyoda A."/>
            <person name="Itoh T."/>
            <person name="Ohkuma M."/>
            <person name="Hongoh Y."/>
        </authorList>
    </citation>
    <scope>NUCLEOTIDE SEQUENCE [LARGE SCALE GENOMIC DNA]</scope>
    <source>
        <strain evidence="19">ZnDsv-02</strain>
    </source>
</reference>
<dbReference type="PROSITE" id="PS00802">
    <property type="entry name" value="TRANSKETOLASE_2"/>
    <property type="match status" value="1"/>
</dbReference>
<evidence type="ECO:0000256" key="11">
    <source>
        <dbReference type="NCBIfam" id="TIGR00232"/>
    </source>
</evidence>
<feature type="binding site" evidence="14">
    <location>
        <position position="260"/>
    </location>
    <ligand>
        <name>thiamine diphosphate</name>
        <dbReference type="ChEBI" id="CHEBI:58937"/>
    </ligand>
</feature>
<feature type="binding site" evidence="14">
    <location>
        <begin position="114"/>
        <end position="116"/>
    </location>
    <ligand>
        <name>thiamine diphosphate</name>
        <dbReference type="ChEBI" id="CHEBI:58937"/>
    </ligand>
</feature>
<evidence type="ECO:0000256" key="3">
    <source>
        <dbReference type="ARBA" id="ARBA00007131"/>
    </source>
</evidence>
<evidence type="ECO:0000256" key="1">
    <source>
        <dbReference type="ARBA" id="ARBA00001913"/>
    </source>
</evidence>
<comment type="catalytic activity">
    <reaction evidence="10 17">
        <text>D-sedoheptulose 7-phosphate + D-glyceraldehyde 3-phosphate = aldehydo-D-ribose 5-phosphate + D-xylulose 5-phosphate</text>
        <dbReference type="Rhea" id="RHEA:10508"/>
        <dbReference type="ChEBI" id="CHEBI:57483"/>
        <dbReference type="ChEBI" id="CHEBI:57737"/>
        <dbReference type="ChEBI" id="CHEBI:58273"/>
        <dbReference type="ChEBI" id="CHEBI:59776"/>
        <dbReference type="EC" id="2.2.1.1"/>
    </reaction>
</comment>
<evidence type="ECO:0000256" key="17">
    <source>
        <dbReference type="RuleBase" id="RU004996"/>
    </source>
</evidence>
<evidence type="ECO:0000256" key="12">
    <source>
        <dbReference type="PIRSR" id="PIRSR605478-1"/>
    </source>
</evidence>
<dbReference type="GO" id="GO:0046872">
    <property type="term" value="F:metal ion binding"/>
    <property type="evidence" value="ECO:0007669"/>
    <property type="project" value="UniProtKB-KW"/>
</dbReference>
<feature type="binding site" evidence="13">
    <location>
        <position position="520"/>
    </location>
    <ligand>
        <name>substrate</name>
    </ligand>
</feature>
<comment type="cofactor">
    <cofactor evidence="15">
        <name>Mg(2+)</name>
        <dbReference type="ChEBI" id="CHEBI:18420"/>
    </cofactor>
    <text evidence="15">Binds 1 Mg(2+) ion per subunit. Can also utilize other divalent metal cations, such as Ca(2+), Mn(2+) and Co(2+).</text>
</comment>
<feature type="binding site" evidence="14">
    <location>
        <position position="437"/>
    </location>
    <ligand>
        <name>thiamine diphosphate</name>
        <dbReference type="ChEBI" id="CHEBI:58937"/>
    </ligand>
</feature>
<comment type="similarity">
    <text evidence="3 17">Belongs to the transketolase family.</text>
</comment>
<dbReference type="GO" id="GO:0004802">
    <property type="term" value="F:transketolase activity"/>
    <property type="evidence" value="ECO:0007669"/>
    <property type="project" value="UniProtKB-UniRule"/>
</dbReference>
<dbReference type="Pfam" id="PF02779">
    <property type="entry name" value="Transket_pyr"/>
    <property type="match status" value="1"/>
</dbReference>
<feature type="active site" description="Proton donor" evidence="12">
    <location>
        <position position="411"/>
    </location>
</feature>
<dbReference type="InterPro" id="IPR009014">
    <property type="entry name" value="Transketo_C/PFOR_II"/>
</dbReference>
<keyword evidence="7 15" id="KW-0479">Metal-binding</keyword>
<evidence type="ECO:0000256" key="2">
    <source>
        <dbReference type="ARBA" id="ARBA00001941"/>
    </source>
</evidence>
<feature type="domain" description="Transketolase-like pyrimidine-binding" evidence="18">
    <location>
        <begin position="354"/>
        <end position="525"/>
    </location>
</feature>
<comment type="cofactor">
    <cofactor evidence="14">
        <name>thiamine diphosphate</name>
        <dbReference type="ChEBI" id="CHEBI:58937"/>
    </cofactor>
    <text evidence="14">Binds 1 thiamine pyrophosphate per subunit. During the reaction, the substrate forms a covalent intermediate with the cofactor.</text>
</comment>
<dbReference type="Pfam" id="PF22613">
    <property type="entry name" value="Transketolase_C_1"/>
    <property type="match status" value="1"/>
</dbReference>
<evidence type="ECO:0000256" key="10">
    <source>
        <dbReference type="ARBA" id="ARBA00049473"/>
    </source>
</evidence>
<proteinExistence type="inferred from homology"/>
<comment type="cofactor">
    <cofactor evidence="2">
        <name>Co(2+)</name>
        <dbReference type="ChEBI" id="CHEBI:48828"/>
    </cofactor>
</comment>
<keyword evidence="6 17" id="KW-0808">Transferase</keyword>
<dbReference type="GO" id="GO:0005829">
    <property type="term" value="C:cytosol"/>
    <property type="evidence" value="ECO:0007669"/>
    <property type="project" value="TreeGrafter"/>
</dbReference>
<feature type="binding site" evidence="13">
    <location>
        <position position="26"/>
    </location>
    <ligand>
        <name>substrate</name>
    </ligand>
</feature>
<feature type="site" description="Important for catalytic activity" evidence="16">
    <location>
        <position position="260"/>
    </location>
</feature>
<dbReference type="InterPro" id="IPR005478">
    <property type="entry name" value="Transketolase_bac-like"/>
</dbReference>
<evidence type="ECO:0000313" key="20">
    <source>
        <dbReference type="Proteomes" id="UP000505077"/>
    </source>
</evidence>
<accession>A0A6L2R6R3</accession>
<dbReference type="InterPro" id="IPR029061">
    <property type="entry name" value="THDP-binding"/>
</dbReference>
<comment type="function">
    <text evidence="17">Catalyzes the transfer of a two-carbon ketol group from a ketose donor to an aldose acceptor, via a covalent intermediate with the cofactor thiamine pyrophosphate.</text>
</comment>
<dbReference type="PANTHER" id="PTHR43522">
    <property type="entry name" value="TRANSKETOLASE"/>
    <property type="match status" value="1"/>
</dbReference>
<dbReference type="Gene3D" id="3.40.50.970">
    <property type="match status" value="2"/>
</dbReference>
<feature type="binding site" evidence="13">
    <location>
        <position position="384"/>
    </location>
    <ligand>
        <name>substrate</name>
    </ligand>
</feature>
<dbReference type="SUPFAM" id="SSF52518">
    <property type="entry name" value="Thiamin diphosphate-binding fold (THDP-binding)"/>
    <property type="match status" value="2"/>
</dbReference>
<feature type="binding site" evidence="14">
    <location>
        <position position="156"/>
    </location>
    <ligand>
        <name>thiamine diphosphate</name>
        <dbReference type="ChEBI" id="CHEBI:58937"/>
    </ligand>
</feature>
<dbReference type="InterPro" id="IPR020826">
    <property type="entry name" value="Transketolase_BS"/>
</dbReference>
<protein>
    <recommendedName>
        <fullName evidence="5 11">Transketolase</fullName>
        <ecNumber evidence="5 11">2.2.1.1</ecNumber>
    </recommendedName>
</protein>
<feature type="binding site" evidence="15">
    <location>
        <position position="185"/>
    </location>
    <ligand>
        <name>Mg(2+)</name>
        <dbReference type="ChEBI" id="CHEBI:18420"/>
    </ligand>
</feature>
<feature type="binding site" evidence="13">
    <location>
        <position position="473"/>
    </location>
    <ligand>
        <name>substrate</name>
    </ligand>
</feature>
<dbReference type="Gene3D" id="3.40.50.920">
    <property type="match status" value="1"/>
</dbReference>